<dbReference type="PROSITE" id="PS51000">
    <property type="entry name" value="HTH_DEOR_2"/>
    <property type="match status" value="1"/>
</dbReference>
<reference evidence="5 6" key="1">
    <citation type="submission" date="2020-08" db="EMBL/GenBank/DDBJ databases">
        <title>Sequencing the genomes of 1000 actinobacteria strains.</title>
        <authorList>
            <person name="Klenk H.-P."/>
        </authorList>
    </citation>
    <scope>NUCLEOTIDE SEQUENCE [LARGE SCALE GENOMIC DNA]</scope>
    <source>
        <strain evidence="5 6">DSM 45084</strain>
    </source>
</reference>
<dbReference type="PIRSF" id="PIRSF016838">
    <property type="entry name" value="PafC"/>
    <property type="match status" value="1"/>
</dbReference>
<feature type="domain" description="HTH deoR-type" evidence="4">
    <location>
        <begin position="4"/>
        <end position="59"/>
    </location>
</feature>
<name>A0A7W7T4R1_9PSEU</name>
<sequence length="322" mass="35219">MGDNSARLLRLLALLQARQEWGGPDLAERLEVSARTVRRDVERLRESGYPVDSVGGVGGGYRLGIGGALPPLLLDDDEAVALAVGLRTTVALTGIAETSVRALAKLDRILPSRSRHRVDAVAAAVVATPASGAAVDTATLTAIASAVRDHHRLRFDYVDGGGRSAVREVEPYRLVHNGRRWYLFAWDVGRRDWRTFRADRVRPRVPAGPAFRPRDLPADDVAKYLVHGLTTARHRHRAVFLLHASAHDVAEVVPATVGLVEPVDGRTCTLSLGSDEPDPLLAWVASFGFDFEVREPPELVARLRSLTDRLKRAVERADRSPQ</sequence>
<dbReference type="GO" id="GO:0003677">
    <property type="term" value="F:DNA binding"/>
    <property type="evidence" value="ECO:0007669"/>
    <property type="project" value="UniProtKB-KW"/>
</dbReference>
<evidence type="ECO:0000256" key="2">
    <source>
        <dbReference type="ARBA" id="ARBA00023125"/>
    </source>
</evidence>
<keyword evidence="1" id="KW-0805">Transcription regulation</keyword>
<dbReference type="InterPro" id="IPR026881">
    <property type="entry name" value="WYL_dom"/>
</dbReference>
<dbReference type="Proteomes" id="UP000542674">
    <property type="component" value="Unassembled WGS sequence"/>
</dbReference>
<evidence type="ECO:0000259" key="4">
    <source>
        <dbReference type="PROSITE" id="PS51000"/>
    </source>
</evidence>
<evidence type="ECO:0000256" key="1">
    <source>
        <dbReference type="ARBA" id="ARBA00023015"/>
    </source>
</evidence>
<dbReference type="InterPro" id="IPR036388">
    <property type="entry name" value="WH-like_DNA-bd_sf"/>
</dbReference>
<dbReference type="PROSITE" id="PS00894">
    <property type="entry name" value="HTH_DEOR_1"/>
    <property type="match status" value="1"/>
</dbReference>
<dbReference type="GO" id="GO:0003700">
    <property type="term" value="F:DNA-binding transcription factor activity"/>
    <property type="evidence" value="ECO:0007669"/>
    <property type="project" value="InterPro"/>
</dbReference>
<accession>A0A7W7T4R1</accession>
<keyword evidence="2 5" id="KW-0238">DNA-binding</keyword>
<organism evidence="5 6">
    <name type="scientific">Saccharothrix violaceirubra</name>
    <dbReference type="NCBI Taxonomy" id="413306"/>
    <lineage>
        <taxon>Bacteria</taxon>
        <taxon>Bacillati</taxon>
        <taxon>Actinomycetota</taxon>
        <taxon>Actinomycetes</taxon>
        <taxon>Pseudonocardiales</taxon>
        <taxon>Pseudonocardiaceae</taxon>
        <taxon>Saccharothrix</taxon>
    </lineage>
</organism>
<dbReference type="Pfam" id="PF13280">
    <property type="entry name" value="WYL"/>
    <property type="match status" value="1"/>
</dbReference>
<protein>
    <submittedName>
        <fullName evidence="5">Putative DNA-binding transcriptional regulator YafY</fullName>
    </submittedName>
</protein>
<dbReference type="RefSeq" id="WP_184670616.1">
    <property type="nucleotide sequence ID" value="NZ_BAABAI010000024.1"/>
</dbReference>
<dbReference type="EMBL" id="JACHJS010000001">
    <property type="protein sequence ID" value="MBB4966548.1"/>
    <property type="molecule type" value="Genomic_DNA"/>
</dbReference>
<evidence type="ECO:0000313" key="6">
    <source>
        <dbReference type="Proteomes" id="UP000542674"/>
    </source>
</evidence>
<dbReference type="PANTHER" id="PTHR34580">
    <property type="match status" value="1"/>
</dbReference>
<dbReference type="AlphaFoldDB" id="A0A7W7T4R1"/>
<dbReference type="Gene3D" id="1.10.10.10">
    <property type="entry name" value="Winged helix-like DNA-binding domain superfamily/Winged helix DNA-binding domain"/>
    <property type="match status" value="1"/>
</dbReference>
<comment type="caution">
    <text evidence="5">The sequence shown here is derived from an EMBL/GenBank/DDBJ whole genome shotgun (WGS) entry which is preliminary data.</text>
</comment>
<dbReference type="InterPro" id="IPR051534">
    <property type="entry name" value="CBASS_pafABC_assoc_protein"/>
</dbReference>
<gene>
    <name evidence="5" type="ORF">F4559_003907</name>
</gene>
<keyword evidence="3" id="KW-0804">Transcription</keyword>
<dbReference type="InterPro" id="IPR036390">
    <property type="entry name" value="WH_DNA-bd_sf"/>
</dbReference>
<dbReference type="Pfam" id="PF25583">
    <property type="entry name" value="WCX"/>
    <property type="match status" value="1"/>
</dbReference>
<dbReference type="InterPro" id="IPR001034">
    <property type="entry name" value="DeoR_HTH"/>
</dbReference>
<proteinExistence type="predicted"/>
<dbReference type="InterPro" id="IPR028349">
    <property type="entry name" value="PafC-like"/>
</dbReference>
<dbReference type="PROSITE" id="PS52050">
    <property type="entry name" value="WYL"/>
    <property type="match status" value="1"/>
</dbReference>
<dbReference type="InterPro" id="IPR057727">
    <property type="entry name" value="WCX_dom"/>
</dbReference>
<evidence type="ECO:0000256" key="3">
    <source>
        <dbReference type="ARBA" id="ARBA00023163"/>
    </source>
</evidence>
<evidence type="ECO:0000313" key="5">
    <source>
        <dbReference type="EMBL" id="MBB4966548.1"/>
    </source>
</evidence>
<dbReference type="SUPFAM" id="SSF46785">
    <property type="entry name" value="Winged helix' DNA-binding domain"/>
    <property type="match status" value="1"/>
</dbReference>
<dbReference type="InterPro" id="IPR013196">
    <property type="entry name" value="HTH_11"/>
</dbReference>
<keyword evidence="6" id="KW-1185">Reference proteome</keyword>
<dbReference type="InterPro" id="IPR018356">
    <property type="entry name" value="Tscrpt_reg_HTH_DeoR_CS"/>
</dbReference>
<dbReference type="Pfam" id="PF08279">
    <property type="entry name" value="HTH_11"/>
    <property type="match status" value="1"/>
</dbReference>
<dbReference type="PANTHER" id="PTHR34580:SF3">
    <property type="entry name" value="PROTEIN PAFB"/>
    <property type="match status" value="1"/>
</dbReference>